<evidence type="ECO:0000256" key="1">
    <source>
        <dbReference type="SAM" id="SignalP"/>
    </source>
</evidence>
<dbReference type="EMBL" id="CAJNNV010033050">
    <property type="protein sequence ID" value="CAE8641903.1"/>
    <property type="molecule type" value="Genomic_DNA"/>
</dbReference>
<sequence length="143" mass="15212">MFWRFGRSIWFGWCEWRLFWRTIDGEQGLGDLPVVKDLATCLMDPCGEGLGDLPATQGPIVACRRCHGGKGMLTFSDGFADGLGCTSCGSVHTRTTSMQPSSEQCGEGLGDLHALEGATEACGRCHGGQGMLTFNDGFANGLG</sequence>
<proteinExistence type="predicted"/>
<dbReference type="Proteomes" id="UP000654075">
    <property type="component" value="Unassembled WGS sequence"/>
</dbReference>
<evidence type="ECO:0000313" key="2">
    <source>
        <dbReference type="EMBL" id="CAE8641903.1"/>
    </source>
</evidence>
<evidence type="ECO:0000313" key="3">
    <source>
        <dbReference type="Proteomes" id="UP000654075"/>
    </source>
</evidence>
<dbReference type="SUPFAM" id="SSF48695">
    <property type="entry name" value="Multiheme cytochromes"/>
    <property type="match status" value="1"/>
</dbReference>
<organism evidence="2 3">
    <name type="scientific">Polarella glacialis</name>
    <name type="common">Dinoflagellate</name>
    <dbReference type="NCBI Taxonomy" id="89957"/>
    <lineage>
        <taxon>Eukaryota</taxon>
        <taxon>Sar</taxon>
        <taxon>Alveolata</taxon>
        <taxon>Dinophyceae</taxon>
        <taxon>Suessiales</taxon>
        <taxon>Suessiaceae</taxon>
        <taxon>Polarella</taxon>
    </lineage>
</organism>
<dbReference type="AlphaFoldDB" id="A0A813HWX5"/>
<feature type="chain" id="PRO_5032543361" evidence="1">
    <location>
        <begin position="26"/>
        <end position="143"/>
    </location>
</feature>
<gene>
    <name evidence="2" type="ORF">PGLA1383_LOCUS56475</name>
</gene>
<protein>
    <submittedName>
        <fullName evidence="2">Uncharacterized protein</fullName>
    </submittedName>
</protein>
<keyword evidence="1" id="KW-0732">Signal</keyword>
<accession>A0A813HWX5</accession>
<keyword evidence="3" id="KW-1185">Reference proteome</keyword>
<reference evidence="2" key="1">
    <citation type="submission" date="2021-02" db="EMBL/GenBank/DDBJ databases">
        <authorList>
            <person name="Dougan E. K."/>
            <person name="Rhodes N."/>
            <person name="Thang M."/>
            <person name="Chan C."/>
        </authorList>
    </citation>
    <scope>NUCLEOTIDE SEQUENCE</scope>
</reference>
<comment type="caution">
    <text evidence="2">The sequence shown here is derived from an EMBL/GenBank/DDBJ whole genome shotgun (WGS) entry which is preliminary data.</text>
</comment>
<feature type="signal peptide" evidence="1">
    <location>
        <begin position="1"/>
        <end position="25"/>
    </location>
</feature>
<name>A0A813HWX5_POLGL</name>
<dbReference type="InterPro" id="IPR036280">
    <property type="entry name" value="Multihaem_cyt_sf"/>
</dbReference>